<dbReference type="Proteomes" id="UP000000591">
    <property type="component" value="Chromosome III"/>
</dbReference>
<dbReference type="OrthoDB" id="4070694at2759"/>
<dbReference type="GeneID" id="9487596"/>
<dbReference type="KEGG" id="ago:AGOS_ACL074WA"/>
<gene>
    <name evidence="2" type="ORF">AGOS_ACL074WA</name>
</gene>
<proteinExistence type="predicted"/>
<reference key="2">
    <citation type="submission" date="2010-06" db="EMBL/GenBank/DDBJ databases">
        <authorList>
            <person name="Dietrich F.S."/>
            <person name="Voegeli S."/>
            <person name="Philippsen P."/>
        </authorList>
    </citation>
    <scope>NUCLEOTIDE SEQUENCE</scope>
    <source>
        <strain>ATCC 10895</strain>
    </source>
</reference>
<feature type="compositionally biased region" description="Basic and acidic residues" evidence="1">
    <location>
        <begin position="1"/>
        <end position="45"/>
    </location>
</feature>
<evidence type="ECO:0000313" key="3">
    <source>
        <dbReference type="Proteomes" id="UP000000591"/>
    </source>
</evidence>
<keyword evidence="3" id="KW-1185">Reference proteome</keyword>
<feature type="region of interest" description="Disordered" evidence="1">
    <location>
        <begin position="1"/>
        <end position="53"/>
    </location>
</feature>
<dbReference type="RefSeq" id="NP_001342246.1">
    <property type="nucleotide sequence ID" value="NM_001355304.1"/>
</dbReference>
<reference evidence="2 3" key="1">
    <citation type="journal article" date="2004" name="Science">
        <title>The Ashbya gossypii genome as a tool for mapping the ancient Saccharomyces cerevisiae genome.</title>
        <authorList>
            <person name="Dietrich F.S."/>
            <person name="Voegeli S."/>
            <person name="Brachat S."/>
            <person name="Lerch A."/>
            <person name="Gates K."/>
            <person name="Steiner S."/>
            <person name="Mohr C."/>
            <person name="Pohlmann R."/>
            <person name="Luedi P."/>
            <person name="Choi S."/>
            <person name="Wing R.A."/>
            <person name="Flavier A."/>
            <person name="Gaffney T.D."/>
            <person name="Philippsen P."/>
        </authorList>
    </citation>
    <scope>NUCLEOTIDE SEQUENCE [LARGE SCALE GENOMIC DNA]</scope>
    <source>
        <strain evidence="3">ATCC 10895 / CBS 109.51 / FGSC 9923 / NRRL Y-1056</strain>
    </source>
</reference>
<dbReference type="InParanoid" id="D8FGB0"/>
<reference evidence="3" key="3">
    <citation type="journal article" date="2013" name="G3 (Bethesda)">
        <title>Genomes of Ashbya fungi isolated from insects reveal four mating-type loci, numerous translocations, lack of transposons, and distinct gene duplications.</title>
        <authorList>
            <person name="Dietrich F.S."/>
            <person name="Voegeli S."/>
            <person name="Kuo S."/>
            <person name="Philippsen P."/>
        </authorList>
    </citation>
    <scope>GENOME REANNOTATION</scope>
    <source>
        <strain evidence="3">ATCC 10895 / CBS 109.51 / FGSC 9923 / NRRL Y-1056</strain>
    </source>
</reference>
<name>D8FGB0_EREGS</name>
<protein>
    <submittedName>
        <fullName evidence="2">ACL074W-Ap</fullName>
    </submittedName>
</protein>
<dbReference type="HOGENOM" id="CLU_204097_0_0_1"/>
<accession>D8FGB0</accession>
<evidence type="ECO:0000256" key="1">
    <source>
        <dbReference type="SAM" id="MobiDB-lite"/>
    </source>
</evidence>
<dbReference type="AlphaFoldDB" id="D8FGB0"/>
<organism evidence="2 3">
    <name type="scientific">Eremothecium gossypii (strain ATCC 10895 / CBS 109.51 / FGSC 9923 / NRRL Y-1056)</name>
    <name type="common">Yeast</name>
    <name type="synonym">Ashbya gossypii</name>
    <dbReference type="NCBI Taxonomy" id="284811"/>
    <lineage>
        <taxon>Eukaryota</taxon>
        <taxon>Fungi</taxon>
        <taxon>Dikarya</taxon>
        <taxon>Ascomycota</taxon>
        <taxon>Saccharomycotina</taxon>
        <taxon>Saccharomycetes</taxon>
        <taxon>Saccharomycetales</taxon>
        <taxon>Saccharomycetaceae</taxon>
        <taxon>Eremothecium</taxon>
    </lineage>
</organism>
<evidence type="ECO:0000313" key="2">
    <source>
        <dbReference type="EMBL" id="ADJ41753.1"/>
    </source>
</evidence>
<sequence length="53" mass="6017">MDHIKDFASKQEKNGEDIISRAEDGVKHAKEKLGDDGYQKLENQAKKFTGNRP</sequence>
<dbReference type="EMBL" id="AE016816">
    <property type="protein sequence ID" value="ADJ41753.1"/>
    <property type="molecule type" value="Genomic_DNA"/>
</dbReference>